<protein>
    <submittedName>
        <fullName evidence="1">Thioredoxin</fullName>
    </submittedName>
</protein>
<dbReference type="Gene3D" id="3.40.30.10">
    <property type="entry name" value="Glutaredoxin"/>
    <property type="match status" value="1"/>
</dbReference>
<dbReference type="RefSeq" id="WP_105239544.1">
    <property type="nucleotide sequence ID" value="NZ_CP023270.1"/>
</dbReference>
<name>A0A2S0IAI3_9BURK</name>
<proteinExistence type="predicted"/>
<dbReference type="Pfam" id="PF05988">
    <property type="entry name" value="DUF899"/>
    <property type="match status" value="1"/>
</dbReference>
<dbReference type="InterPro" id="IPR010296">
    <property type="entry name" value="DUF899_thioredox"/>
</dbReference>
<dbReference type="EMBL" id="CP023270">
    <property type="protein sequence ID" value="AVJ28787.1"/>
    <property type="molecule type" value="Genomic_DNA"/>
</dbReference>
<reference evidence="1 2" key="1">
    <citation type="submission" date="2017-09" db="EMBL/GenBank/DDBJ databases">
        <title>Genomic, metabolic, and phenotypic characteristics of bacterial isolates from the natural microbiome of the model nematode Caenorhabditis elegans.</title>
        <authorList>
            <person name="Zimmermann J."/>
            <person name="Obeng N."/>
            <person name="Yang W."/>
            <person name="Obeng O."/>
            <person name="Kissoyan K."/>
            <person name="Pees B."/>
            <person name="Dirksen P."/>
            <person name="Hoppner M."/>
            <person name="Franke A."/>
            <person name="Rosenstiel P."/>
            <person name="Leippe M."/>
            <person name="Dierking K."/>
            <person name="Kaleta C."/>
            <person name="Schulenburg H."/>
        </authorList>
    </citation>
    <scope>NUCLEOTIDE SEQUENCE [LARGE SCALE GENOMIC DNA]</scope>
    <source>
        <strain evidence="1 2">MYb73</strain>
    </source>
</reference>
<evidence type="ECO:0000313" key="2">
    <source>
        <dbReference type="Proteomes" id="UP000239477"/>
    </source>
</evidence>
<dbReference type="AlphaFoldDB" id="A0A2S0IAI3"/>
<dbReference type="OrthoDB" id="574359at2"/>
<dbReference type="Proteomes" id="UP000239477">
    <property type="component" value="Chromosome"/>
</dbReference>
<dbReference type="SUPFAM" id="SSF52833">
    <property type="entry name" value="Thioredoxin-like"/>
    <property type="match status" value="1"/>
</dbReference>
<organism evidence="1 2">
    <name type="scientific">Achromobacter spanius</name>
    <dbReference type="NCBI Taxonomy" id="217203"/>
    <lineage>
        <taxon>Bacteria</taxon>
        <taxon>Pseudomonadati</taxon>
        <taxon>Pseudomonadota</taxon>
        <taxon>Betaproteobacteria</taxon>
        <taxon>Burkholderiales</taxon>
        <taxon>Alcaligenaceae</taxon>
        <taxon>Achromobacter</taxon>
    </lineage>
</organism>
<sequence>MQTDHPVVSRPEWTIAREALLRREKELTHASDALARERMALPWVRVDKAYTFEGAHGMQGLDALFHGRRQLIVYHFMFSPDWEDGCVGCSLLADHLDSALMHLRHHDVTVVAVSRAPYAQLAAFQARMGWQFDWYSSAGGDFNFDFEASVPQADGAVEERPGASAFFRDPDGEIFHTYSAFERGVERLAGAYNYLDIAPLGRNENGPYFDVRDWVRHHDRYGDAPRQACHGHG</sequence>
<keyword evidence="2" id="KW-1185">Reference proteome</keyword>
<dbReference type="InterPro" id="IPR036249">
    <property type="entry name" value="Thioredoxin-like_sf"/>
</dbReference>
<evidence type="ECO:0000313" key="1">
    <source>
        <dbReference type="EMBL" id="AVJ28787.1"/>
    </source>
</evidence>
<gene>
    <name evidence="1" type="ORF">CLM73_17645</name>
</gene>
<accession>A0A2S0IAI3</accession>